<evidence type="ECO:0000259" key="12">
    <source>
        <dbReference type="Pfam" id="PF01370"/>
    </source>
</evidence>
<dbReference type="InterPro" id="IPR005886">
    <property type="entry name" value="UDP_G4E"/>
</dbReference>
<evidence type="ECO:0000256" key="8">
    <source>
        <dbReference type="ARBA" id="ARBA00023144"/>
    </source>
</evidence>
<dbReference type="Gene3D" id="3.40.50.720">
    <property type="entry name" value="NAD(P)-binding Rossmann-like Domain"/>
    <property type="match status" value="1"/>
</dbReference>
<evidence type="ECO:0000256" key="7">
    <source>
        <dbReference type="ARBA" id="ARBA00023027"/>
    </source>
</evidence>
<evidence type="ECO:0000256" key="3">
    <source>
        <dbReference type="ARBA" id="ARBA00004947"/>
    </source>
</evidence>
<evidence type="ECO:0000256" key="9">
    <source>
        <dbReference type="ARBA" id="ARBA00023235"/>
    </source>
</evidence>
<reference evidence="14" key="1">
    <citation type="submission" date="2018-06" db="EMBL/GenBank/DDBJ databases">
        <title>Description of a new Polynucleobacter species.</title>
        <authorList>
            <person name="Hahn M.W."/>
        </authorList>
    </citation>
    <scope>NUCLEOTIDE SEQUENCE [LARGE SCALE GENOMIC DNA]</scope>
    <source>
        <strain evidence="14">MG-25-Pas1-D2</strain>
    </source>
</reference>
<dbReference type="RefSeq" id="WP_112294917.1">
    <property type="nucleotide sequence ID" value="NZ_CBCSBS010000002.1"/>
</dbReference>
<keyword evidence="8" id="KW-0299">Galactose metabolism</keyword>
<name>A0A2Z4JTW0_9BURK</name>
<gene>
    <name evidence="13" type="primary">galE</name>
    <name evidence="13" type="ORF">Pas1_07450</name>
</gene>
<evidence type="ECO:0000256" key="1">
    <source>
        <dbReference type="ARBA" id="ARBA00000083"/>
    </source>
</evidence>
<evidence type="ECO:0000256" key="5">
    <source>
        <dbReference type="ARBA" id="ARBA00013189"/>
    </source>
</evidence>
<keyword evidence="7" id="KW-0520">NAD</keyword>
<organism evidence="13 14">
    <name type="scientific">Polynucleobacter paneuropaeus</name>
    <dbReference type="NCBI Taxonomy" id="2527775"/>
    <lineage>
        <taxon>Bacteria</taxon>
        <taxon>Pseudomonadati</taxon>
        <taxon>Pseudomonadota</taxon>
        <taxon>Betaproteobacteria</taxon>
        <taxon>Burkholderiales</taxon>
        <taxon>Burkholderiaceae</taxon>
        <taxon>Polynucleobacter</taxon>
    </lineage>
</organism>
<evidence type="ECO:0000256" key="4">
    <source>
        <dbReference type="ARBA" id="ARBA00007637"/>
    </source>
</evidence>
<comment type="pathway">
    <text evidence="3">Carbohydrate metabolism; galactose metabolism.</text>
</comment>
<feature type="domain" description="NAD-dependent epimerase/dehydratase" evidence="12">
    <location>
        <begin position="2"/>
        <end position="260"/>
    </location>
</feature>
<accession>A0A2Z4JTW0</accession>
<dbReference type="SUPFAM" id="SSF51735">
    <property type="entry name" value="NAD(P)-binding Rossmann-fold domains"/>
    <property type="match status" value="1"/>
</dbReference>
<proteinExistence type="inferred from homology"/>
<evidence type="ECO:0000313" key="13">
    <source>
        <dbReference type="EMBL" id="AWW50226.1"/>
    </source>
</evidence>
<dbReference type="InterPro" id="IPR001509">
    <property type="entry name" value="Epimerase_deHydtase"/>
</dbReference>
<comment type="similarity">
    <text evidence="4">Belongs to the NAD(P)-dependent epimerase/dehydratase family.</text>
</comment>
<dbReference type="PANTHER" id="PTHR43725:SF47">
    <property type="entry name" value="UDP-GLUCOSE 4-EPIMERASE"/>
    <property type="match status" value="1"/>
</dbReference>
<dbReference type="Pfam" id="PF01370">
    <property type="entry name" value="Epimerase"/>
    <property type="match status" value="1"/>
</dbReference>
<dbReference type="AlphaFoldDB" id="A0A2Z4JTW0"/>
<sequence>MILLTGATGYIGSHTWIELLEGSFQVVGVDNLSNSSLDRLGEVSTISKGGPIFIEGDIRDKGLLTNIFSKYPITHVIHLAGLKDVRESMVNEKQYFDVNVEGLRNLLEVMRAHNCFKIIFSSSAAVYGQSATSPISEKSIPVPTNYYGETKLDGERLLAEEFNKIPAINSVSLRYFNVAGSHPSGLLFDSVLTTSHSLFSEIAKVLIGEKSSLCIYGDDWDTKDGTCIRDYLHVVDLVKGHLAAMKLLDSSDGLFTINLGLGHGQSVRDVISSYEHVVGKKIPQCIASKRMGDVGVSFADIDSAIQLIEWRPTHSLSDMCLDSYRVLMTSVELTKSTKAIKRS</sequence>
<dbReference type="EMBL" id="CP030085">
    <property type="protein sequence ID" value="AWW50226.1"/>
    <property type="molecule type" value="Genomic_DNA"/>
</dbReference>
<keyword evidence="8" id="KW-0119">Carbohydrate metabolism</keyword>
<evidence type="ECO:0000256" key="10">
    <source>
        <dbReference type="ARBA" id="ARBA00031367"/>
    </source>
</evidence>
<dbReference type="UniPathway" id="UPA00214"/>
<dbReference type="InterPro" id="IPR036291">
    <property type="entry name" value="NAD(P)-bd_dom_sf"/>
</dbReference>
<dbReference type="EC" id="5.1.3.2" evidence="5"/>
<dbReference type="NCBIfam" id="TIGR01179">
    <property type="entry name" value="galE"/>
    <property type="match status" value="1"/>
</dbReference>
<evidence type="ECO:0000256" key="6">
    <source>
        <dbReference type="ARBA" id="ARBA00018569"/>
    </source>
</evidence>
<dbReference type="GO" id="GO:0005829">
    <property type="term" value="C:cytosol"/>
    <property type="evidence" value="ECO:0007669"/>
    <property type="project" value="TreeGrafter"/>
</dbReference>
<dbReference type="Gene3D" id="3.90.25.10">
    <property type="entry name" value="UDP-galactose 4-epimerase, domain 1"/>
    <property type="match status" value="1"/>
</dbReference>
<evidence type="ECO:0000313" key="14">
    <source>
        <dbReference type="Proteomes" id="UP000248592"/>
    </source>
</evidence>
<dbReference type="Proteomes" id="UP000248592">
    <property type="component" value="Chromosome"/>
</dbReference>
<comment type="catalytic activity">
    <reaction evidence="1">
        <text>UDP-alpha-D-glucose = UDP-alpha-D-galactose</text>
        <dbReference type="Rhea" id="RHEA:22168"/>
        <dbReference type="ChEBI" id="CHEBI:58885"/>
        <dbReference type="ChEBI" id="CHEBI:66914"/>
        <dbReference type="EC" id="5.1.3.2"/>
    </reaction>
</comment>
<protein>
    <recommendedName>
        <fullName evidence="6">UDP-glucose 4-epimerase</fullName>
        <ecNumber evidence="5">5.1.3.2</ecNumber>
    </recommendedName>
    <alternativeName>
        <fullName evidence="11">Galactowaldenase</fullName>
    </alternativeName>
    <alternativeName>
        <fullName evidence="10">UDP-galactose 4-epimerase</fullName>
    </alternativeName>
</protein>
<dbReference type="GO" id="GO:0006012">
    <property type="term" value="P:galactose metabolic process"/>
    <property type="evidence" value="ECO:0007669"/>
    <property type="project" value="UniProtKB-UniPathway"/>
</dbReference>
<dbReference type="GO" id="GO:0003978">
    <property type="term" value="F:UDP-glucose 4-epimerase activity"/>
    <property type="evidence" value="ECO:0007669"/>
    <property type="project" value="UniProtKB-EC"/>
</dbReference>
<dbReference type="PANTHER" id="PTHR43725">
    <property type="entry name" value="UDP-GLUCOSE 4-EPIMERASE"/>
    <property type="match status" value="1"/>
</dbReference>
<evidence type="ECO:0000256" key="2">
    <source>
        <dbReference type="ARBA" id="ARBA00001911"/>
    </source>
</evidence>
<comment type="cofactor">
    <cofactor evidence="2">
        <name>NAD(+)</name>
        <dbReference type="ChEBI" id="CHEBI:57540"/>
    </cofactor>
</comment>
<evidence type="ECO:0000256" key="11">
    <source>
        <dbReference type="ARBA" id="ARBA00033067"/>
    </source>
</evidence>
<keyword evidence="9 13" id="KW-0413">Isomerase</keyword>